<protein>
    <submittedName>
        <fullName evidence="3">Uncharacterized protein</fullName>
    </submittedName>
</protein>
<proteinExistence type="predicted"/>
<organism evidence="3 4">
    <name type="scientific">Chlorobium phaeovibrioides</name>
    <dbReference type="NCBI Taxonomy" id="1094"/>
    <lineage>
        <taxon>Bacteria</taxon>
        <taxon>Pseudomonadati</taxon>
        <taxon>Chlorobiota</taxon>
        <taxon>Chlorobiia</taxon>
        <taxon>Chlorobiales</taxon>
        <taxon>Chlorobiaceae</taxon>
        <taxon>Chlorobium/Pelodictyon group</taxon>
        <taxon>Chlorobium</taxon>
    </lineage>
</organism>
<dbReference type="AlphaFoldDB" id="A0A432AUD5"/>
<dbReference type="EMBL" id="RXYK01000008">
    <property type="protein sequence ID" value="RTY37739.1"/>
    <property type="molecule type" value="Genomic_DNA"/>
</dbReference>
<dbReference type="RefSeq" id="WP_126384565.1">
    <property type="nucleotide sequence ID" value="NZ_RXYK01000008.1"/>
</dbReference>
<evidence type="ECO:0000256" key="1">
    <source>
        <dbReference type="SAM" id="Coils"/>
    </source>
</evidence>
<reference evidence="3 4" key="1">
    <citation type="submission" date="2018-12" db="EMBL/GenBank/DDBJ databases">
        <authorList>
            <person name="Lunina O.N."/>
            <person name="Grouzdev D.S."/>
            <person name="Gorlenko V.M."/>
            <person name="Savvichev A.S."/>
        </authorList>
    </citation>
    <scope>NUCLEOTIDE SEQUENCE [LARGE SCALE GENOMIC DNA]</scope>
    <source>
        <strain evidence="3 4">BrKhr-17</strain>
    </source>
</reference>
<keyword evidence="1" id="KW-0175">Coiled coil</keyword>
<dbReference type="Proteomes" id="UP000279908">
    <property type="component" value="Unassembled WGS sequence"/>
</dbReference>
<feature type="compositionally biased region" description="Basic and acidic residues" evidence="2">
    <location>
        <begin position="203"/>
        <end position="219"/>
    </location>
</feature>
<feature type="coiled-coil region" evidence="1">
    <location>
        <begin position="408"/>
        <end position="435"/>
    </location>
</feature>
<sequence length="454" mass="49709">MATSTIGTSAAAIKCCPELQEKPVCDTLSFRYRLPFQAKAGKDTQRVPVEVVLHFELTRCTGPLTISDPIYSTTLLPGEQVRLFTSDRHTRWSYDSESQLSYRHETTSEESYYTHAMAEAISDITASDEVQADSSFESSWAKGGGGASLNLGIVKIGGGGGGGSYDSKSTYDFSRNISQHAHAASSYAAAGVRAASSTAIGEVEQRTHAEGESEAHYESSSRSFRNPNRCHAVTYLFHKINKTQTVSFRLKAIERRVDDPKVPTGAYQKVVPDTTGRIMVKPQYITAANKDRLQIEHVAYTSAAEHQQAAKSGLGLSSNKSFAYAAATATPVTADLSEPTYSIVTRDAAIKAVDNELMEAGLIDRKTGLVSEKIIAELSWERTEILPTPGIIVKGCLDECDTCEASLKKEIELDLERRQLENELLKRKIELLDQAQEYRCCPVELIEDEDADNG</sequence>
<evidence type="ECO:0000313" key="4">
    <source>
        <dbReference type="Proteomes" id="UP000279908"/>
    </source>
</evidence>
<evidence type="ECO:0000313" key="3">
    <source>
        <dbReference type="EMBL" id="RTY37739.1"/>
    </source>
</evidence>
<comment type="caution">
    <text evidence="3">The sequence shown here is derived from an EMBL/GenBank/DDBJ whole genome shotgun (WGS) entry which is preliminary data.</text>
</comment>
<feature type="region of interest" description="Disordered" evidence="2">
    <location>
        <begin position="199"/>
        <end position="224"/>
    </location>
</feature>
<evidence type="ECO:0000256" key="2">
    <source>
        <dbReference type="SAM" id="MobiDB-lite"/>
    </source>
</evidence>
<accession>A0A432AUD5</accession>
<gene>
    <name evidence="3" type="ORF">EKD02_06335</name>
</gene>
<name>A0A432AUD5_CHLPH</name>